<reference evidence="1 2" key="1">
    <citation type="submission" date="2020-08" db="EMBL/GenBank/DDBJ databases">
        <authorList>
            <person name="Koutsovoulos G."/>
            <person name="Danchin GJ E."/>
        </authorList>
    </citation>
    <scope>NUCLEOTIDE SEQUENCE [LARGE SCALE GENOMIC DNA]</scope>
</reference>
<accession>A0A6V7UJ17</accession>
<sequence>MGDGIEPSWKGQNRSTTDCGTIQPDDWLFIFIYILSASTDTTDITETVNKGQTNKTATF</sequence>
<dbReference type="EMBL" id="CAJEWN010000070">
    <property type="protein sequence ID" value="CAD2158327.1"/>
    <property type="molecule type" value="Genomic_DNA"/>
</dbReference>
<dbReference type="Proteomes" id="UP000580250">
    <property type="component" value="Unassembled WGS sequence"/>
</dbReference>
<organism evidence="1 2">
    <name type="scientific">Meloidogyne enterolobii</name>
    <name type="common">Root-knot nematode worm</name>
    <name type="synonym">Meloidogyne mayaguensis</name>
    <dbReference type="NCBI Taxonomy" id="390850"/>
    <lineage>
        <taxon>Eukaryota</taxon>
        <taxon>Metazoa</taxon>
        <taxon>Ecdysozoa</taxon>
        <taxon>Nematoda</taxon>
        <taxon>Chromadorea</taxon>
        <taxon>Rhabditida</taxon>
        <taxon>Tylenchina</taxon>
        <taxon>Tylenchomorpha</taxon>
        <taxon>Tylenchoidea</taxon>
        <taxon>Meloidogynidae</taxon>
        <taxon>Meloidogyninae</taxon>
        <taxon>Meloidogyne</taxon>
    </lineage>
</organism>
<comment type="caution">
    <text evidence="1">The sequence shown here is derived from an EMBL/GenBank/DDBJ whole genome shotgun (WGS) entry which is preliminary data.</text>
</comment>
<evidence type="ECO:0000313" key="1">
    <source>
        <dbReference type="EMBL" id="CAD2158327.1"/>
    </source>
</evidence>
<protein>
    <submittedName>
        <fullName evidence="1">Uncharacterized protein</fullName>
    </submittedName>
</protein>
<dbReference type="AlphaFoldDB" id="A0A6V7UJ17"/>
<gene>
    <name evidence="1" type="ORF">MENT_LOCUS13102</name>
</gene>
<proteinExistence type="predicted"/>
<evidence type="ECO:0000313" key="2">
    <source>
        <dbReference type="Proteomes" id="UP000580250"/>
    </source>
</evidence>
<name>A0A6V7UJ17_MELEN</name>